<keyword evidence="2" id="KW-1185">Reference proteome</keyword>
<protein>
    <recommendedName>
        <fullName evidence="3">Transcriptional regulator, AbiEi antitoxin, Type IV TA system</fullName>
    </recommendedName>
</protein>
<evidence type="ECO:0000313" key="2">
    <source>
        <dbReference type="Proteomes" id="UP000053030"/>
    </source>
</evidence>
<organism evidence="1 2">
    <name type="scientific">Idiomarina zobellii</name>
    <dbReference type="NCBI Taxonomy" id="86103"/>
    <lineage>
        <taxon>Bacteria</taxon>
        <taxon>Pseudomonadati</taxon>
        <taxon>Pseudomonadota</taxon>
        <taxon>Gammaproteobacteria</taxon>
        <taxon>Alteromonadales</taxon>
        <taxon>Idiomarinaceae</taxon>
        <taxon>Idiomarina</taxon>
    </lineage>
</organism>
<dbReference type="Proteomes" id="UP000053030">
    <property type="component" value="Unassembled WGS sequence"/>
</dbReference>
<accession>A0A837NEK4</accession>
<gene>
    <name evidence="1" type="ORF">AFK76_11345</name>
</gene>
<dbReference type="AlphaFoldDB" id="A0A837NEK4"/>
<dbReference type="EMBL" id="LHSG01000015">
    <property type="protein sequence ID" value="KPD22120.1"/>
    <property type="molecule type" value="Genomic_DNA"/>
</dbReference>
<reference evidence="1 2" key="1">
    <citation type="submission" date="2015-08" db="EMBL/GenBank/DDBJ databases">
        <title>Genome sequencing and assembly of the deep-sea bacterium Idiomarina zobellii.</title>
        <authorList>
            <person name="Mithoefer S.D."/>
            <person name="Rheaume B.A."/>
            <person name="MacLea K.S."/>
        </authorList>
    </citation>
    <scope>NUCLEOTIDE SEQUENCE [LARGE SCALE GENOMIC DNA]</scope>
    <source>
        <strain evidence="1 2">KMM 231</strain>
    </source>
</reference>
<evidence type="ECO:0008006" key="3">
    <source>
        <dbReference type="Google" id="ProtNLM"/>
    </source>
</evidence>
<proteinExistence type="predicted"/>
<evidence type="ECO:0000313" key="1">
    <source>
        <dbReference type="EMBL" id="KPD22120.1"/>
    </source>
</evidence>
<dbReference type="NCBIfam" id="NF047376">
    <property type="entry name" value="TAA_AbiEi"/>
    <property type="match status" value="1"/>
</dbReference>
<comment type="caution">
    <text evidence="1">The sequence shown here is derived from an EMBL/GenBank/DDBJ whole genome shotgun (WGS) entry which is preliminary data.</text>
</comment>
<name>A0A837NEK4_9GAMM</name>
<sequence length="179" mass="20567">MQKYTYHALVSMPQFKMLMPEYSDDALKVRLNYLVKKGVLQKVCRGVWAFPESHYYHSTSILHLPHLVRPSSLNYLSLESVLSKYSVISQQMFDYATVMTTGRSGTFKTPLGTLELTHTKRDPVAITNETYPLDDYPLREATIKRAYLDLKNVGRNLELVDQDALSEAITRQGSDNYEH</sequence>
<dbReference type="InterPro" id="IPR059220">
    <property type="entry name" value="AbiEi"/>
</dbReference>